<dbReference type="RefSeq" id="WP_213215374.1">
    <property type="nucleotide sequence ID" value="NZ_QTKU01000001.1"/>
</dbReference>
<dbReference type="Pfam" id="PF20358">
    <property type="entry name" value="DUF6653"/>
    <property type="match status" value="1"/>
</dbReference>
<dbReference type="AlphaFoldDB" id="A0A944CCQ4"/>
<keyword evidence="1" id="KW-1133">Transmembrane helix</keyword>
<sequence>MSQAQKIQRPRPMPSPMPAGQLKALGMDPKVWQRHASPWSVYTRMATLPLLVLAIWSHTWYGASFAVTATFAVMIWLWLNPRIFPAPKSTESWASKATFGERIWLNRMSVPIPESEAKTALVLSLVAGVGFMAAIYGAYANDLLIAVPGVIVTYAGKLTFLNRMVLLYERMRNAHPLYRFWSVVPENDNTKQAKSA</sequence>
<gene>
    <name evidence="2" type="ORF">DYI23_06195</name>
</gene>
<protein>
    <submittedName>
        <fullName evidence="2">Uncharacterized protein</fullName>
    </submittedName>
</protein>
<feature type="transmembrane region" description="Helical" evidence="1">
    <location>
        <begin position="120"/>
        <end position="139"/>
    </location>
</feature>
<name>A0A944CCQ4_9HYPH</name>
<dbReference type="EMBL" id="QTKU01000001">
    <property type="protein sequence ID" value="MBS8259803.1"/>
    <property type="molecule type" value="Genomic_DNA"/>
</dbReference>
<feature type="transmembrane region" description="Helical" evidence="1">
    <location>
        <begin position="62"/>
        <end position="79"/>
    </location>
</feature>
<evidence type="ECO:0000256" key="1">
    <source>
        <dbReference type="SAM" id="Phobius"/>
    </source>
</evidence>
<keyword evidence="1" id="KW-0812">Transmembrane</keyword>
<dbReference type="Proteomes" id="UP000705379">
    <property type="component" value="Unassembled WGS sequence"/>
</dbReference>
<reference evidence="2" key="1">
    <citation type="submission" date="2018-08" db="EMBL/GenBank/DDBJ databases">
        <authorList>
            <person name="Jin W."/>
            <person name="Wang H."/>
            <person name="Yang Y."/>
            <person name="Li M."/>
            <person name="Liu J."/>
        </authorList>
    </citation>
    <scope>NUCLEOTIDE SEQUENCE</scope>
    <source>
        <strain evidence="2">AESS21</strain>
    </source>
</reference>
<comment type="caution">
    <text evidence="2">The sequence shown here is derived from an EMBL/GenBank/DDBJ whole genome shotgun (WGS) entry which is preliminary data.</text>
</comment>
<evidence type="ECO:0000313" key="2">
    <source>
        <dbReference type="EMBL" id="MBS8259803.1"/>
    </source>
</evidence>
<reference evidence="2" key="2">
    <citation type="journal article" date="2021" name="Microorganisms">
        <title>Bacterial Dimethylsulfoniopropionate Biosynthesis in the East China Sea.</title>
        <authorList>
            <person name="Liu J."/>
            <person name="Zhang Y."/>
            <person name="Liu J."/>
            <person name="Zhong H."/>
            <person name="Williams B.T."/>
            <person name="Zheng Y."/>
            <person name="Curson A.R.J."/>
            <person name="Sun C."/>
            <person name="Sun H."/>
            <person name="Song D."/>
            <person name="Wagner Mackenzie B."/>
            <person name="Bermejo Martinez A."/>
            <person name="Todd J.D."/>
            <person name="Zhang X.H."/>
        </authorList>
    </citation>
    <scope>NUCLEOTIDE SEQUENCE</scope>
    <source>
        <strain evidence="2">AESS21</strain>
    </source>
</reference>
<evidence type="ECO:0000313" key="3">
    <source>
        <dbReference type="Proteomes" id="UP000705379"/>
    </source>
</evidence>
<accession>A0A944CCQ4</accession>
<feature type="transmembrane region" description="Helical" evidence="1">
    <location>
        <begin position="145"/>
        <end position="166"/>
    </location>
</feature>
<proteinExistence type="predicted"/>
<dbReference type="InterPro" id="IPR046595">
    <property type="entry name" value="DUF6653"/>
</dbReference>
<organism evidence="2 3">
    <name type="scientific">Roseibium polysiphoniae</name>
    <dbReference type="NCBI Taxonomy" id="2571221"/>
    <lineage>
        <taxon>Bacteria</taxon>
        <taxon>Pseudomonadati</taxon>
        <taxon>Pseudomonadota</taxon>
        <taxon>Alphaproteobacteria</taxon>
        <taxon>Hyphomicrobiales</taxon>
        <taxon>Stappiaceae</taxon>
        <taxon>Roseibium</taxon>
    </lineage>
</organism>
<keyword evidence="1" id="KW-0472">Membrane</keyword>